<evidence type="ECO:0000313" key="3">
    <source>
        <dbReference type="Proteomes" id="UP000638848"/>
    </source>
</evidence>
<organism evidence="2 3">
    <name type="scientific">Kocuria dechangensis</name>
    <dbReference type="NCBI Taxonomy" id="1176249"/>
    <lineage>
        <taxon>Bacteria</taxon>
        <taxon>Bacillati</taxon>
        <taxon>Actinomycetota</taxon>
        <taxon>Actinomycetes</taxon>
        <taxon>Micrococcales</taxon>
        <taxon>Micrococcaceae</taxon>
        <taxon>Kocuria</taxon>
    </lineage>
</organism>
<reference evidence="2" key="2">
    <citation type="submission" date="2020-09" db="EMBL/GenBank/DDBJ databases">
        <authorList>
            <person name="Sun Q."/>
            <person name="Zhou Y."/>
        </authorList>
    </citation>
    <scope>NUCLEOTIDE SEQUENCE</scope>
    <source>
        <strain evidence="2">CGMCC 1.12187</strain>
    </source>
</reference>
<dbReference type="Proteomes" id="UP000638848">
    <property type="component" value="Unassembled WGS sequence"/>
</dbReference>
<name>A0A917GTG7_9MICC</name>
<sequence>MLLDHGGHEAGGVALEARRHGGVEDVVAGIRCLLVHPHHPIDPDGRARPPPPGPPALSPVLVLPCLLSCRRGTAQVRHRDVPGGAPVRPRWLSWSGAAPRSRD</sequence>
<evidence type="ECO:0000256" key="1">
    <source>
        <dbReference type="SAM" id="MobiDB-lite"/>
    </source>
</evidence>
<reference evidence="2" key="1">
    <citation type="journal article" date="2014" name="Int. J. Syst. Evol. Microbiol.">
        <title>Complete genome sequence of Corynebacterium casei LMG S-19264T (=DSM 44701T), isolated from a smear-ripened cheese.</title>
        <authorList>
            <consortium name="US DOE Joint Genome Institute (JGI-PGF)"/>
            <person name="Walter F."/>
            <person name="Albersmeier A."/>
            <person name="Kalinowski J."/>
            <person name="Ruckert C."/>
        </authorList>
    </citation>
    <scope>NUCLEOTIDE SEQUENCE</scope>
    <source>
        <strain evidence="2">CGMCC 1.12187</strain>
    </source>
</reference>
<accession>A0A917GTG7</accession>
<dbReference type="EMBL" id="BMEQ01000008">
    <property type="protein sequence ID" value="GGG56436.1"/>
    <property type="molecule type" value="Genomic_DNA"/>
</dbReference>
<proteinExistence type="predicted"/>
<keyword evidence="3" id="KW-1185">Reference proteome</keyword>
<gene>
    <name evidence="2" type="ORF">GCM10011374_19070</name>
</gene>
<evidence type="ECO:0000313" key="2">
    <source>
        <dbReference type="EMBL" id="GGG56436.1"/>
    </source>
</evidence>
<dbReference type="AlphaFoldDB" id="A0A917GTG7"/>
<comment type="caution">
    <text evidence="2">The sequence shown here is derived from an EMBL/GenBank/DDBJ whole genome shotgun (WGS) entry which is preliminary data.</text>
</comment>
<feature type="region of interest" description="Disordered" evidence="1">
    <location>
        <begin position="78"/>
        <end position="103"/>
    </location>
</feature>
<protein>
    <submittedName>
        <fullName evidence="2">Uncharacterized protein</fullName>
    </submittedName>
</protein>